<gene>
    <name evidence="2" type="ORF">K1I41_02335</name>
</gene>
<proteinExistence type="predicted"/>
<keyword evidence="1" id="KW-0472">Membrane</keyword>
<protein>
    <submittedName>
        <fullName evidence="2">OB-fold putative lipoprotein</fullName>
    </submittedName>
</protein>
<name>A0ABX8VDK4_9FLAO</name>
<dbReference type="Pfam" id="PF12869">
    <property type="entry name" value="tRNA_anti-like"/>
    <property type="match status" value="1"/>
</dbReference>
<reference evidence="2 3" key="1">
    <citation type="submission" date="2021-07" db="EMBL/GenBank/DDBJ databases">
        <title>Flavobacterium WSW3-B6 sp.nov, isolated from seaweed.</title>
        <authorList>
            <person name="Muhammad N."/>
            <person name="Ho H."/>
            <person name="Lee Y.-J."/>
            <person name="Nguyen T."/>
            <person name="Ho J."/>
            <person name="Kim S.-G."/>
        </authorList>
    </citation>
    <scope>NUCLEOTIDE SEQUENCE [LARGE SCALE GENOMIC DNA]</scope>
    <source>
        <strain evidence="2 3">WSW3-B6</strain>
    </source>
</reference>
<keyword evidence="2" id="KW-0449">Lipoprotein</keyword>
<dbReference type="RefSeq" id="WP_220641078.1">
    <property type="nucleotide sequence ID" value="NZ_CP080429.1"/>
</dbReference>
<sequence>MKNRSVKIITISFSVIAVALLLVYMYVYKGARDIATEEAVYTLSAEQLVTDYEADMQAANTKYLNKTIAVAGTVTQVADSILTIDSAVFCTFSNKQNIAADEKVTIKGRCIGYDEIFGEVKLDQCTTKD</sequence>
<evidence type="ECO:0000256" key="1">
    <source>
        <dbReference type="SAM" id="Phobius"/>
    </source>
</evidence>
<accession>A0ABX8VDK4</accession>
<keyword evidence="1" id="KW-1133">Transmembrane helix</keyword>
<evidence type="ECO:0000313" key="3">
    <source>
        <dbReference type="Proteomes" id="UP000825381"/>
    </source>
</evidence>
<feature type="transmembrane region" description="Helical" evidence="1">
    <location>
        <begin position="6"/>
        <end position="27"/>
    </location>
</feature>
<keyword evidence="3" id="KW-1185">Reference proteome</keyword>
<evidence type="ECO:0000313" key="2">
    <source>
        <dbReference type="EMBL" id="QYJ68739.1"/>
    </source>
</evidence>
<dbReference type="EMBL" id="CP080429">
    <property type="protein sequence ID" value="QYJ68739.1"/>
    <property type="molecule type" value="Genomic_DNA"/>
</dbReference>
<keyword evidence="1" id="KW-0812">Transmembrane</keyword>
<organism evidence="2 3">
    <name type="scientific">Flavobacterium litorale</name>
    <dbReference type="NCBI Taxonomy" id="2856519"/>
    <lineage>
        <taxon>Bacteria</taxon>
        <taxon>Pseudomonadati</taxon>
        <taxon>Bacteroidota</taxon>
        <taxon>Flavobacteriia</taxon>
        <taxon>Flavobacteriales</taxon>
        <taxon>Flavobacteriaceae</taxon>
        <taxon>Flavobacterium</taxon>
    </lineage>
</organism>
<dbReference type="Proteomes" id="UP000825381">
    <property type="component" value="Chromosome"/>
</dbReference>
<dbReference type="InterPro" id="IPR024422">
    <property type="entry name" value="Protein_unknown_function_OB"/>
</dbReference>